<feature type="compositionally biased region" description="Low complexity" evidence="1">
    <location>
        <begin position="145"/>
        <end position="168"/>
    </location>
</feature>
<evidence type="ECO:0000313" key="5">
    <source>
        <dbReference type="Proteomes" id="UP000679179"/>
    </source>
</evidence>
<gene>
    <name evidence="4" type="ORF">CPJCM30710_24150</name>
</gene>
<evidence type="ECO:0000259" key="3">
    <source>
        <dbReference type="Pfam" id="PF00188"/>
    </source>
</evidence>
<accession>A0A919S1K0</accession>
<protein>
    <recommendedName>
        <fullName evidence="3">SCP domain-containing protein</fullName>
    </recommendedName>
</protein>
<dbReference type="EMBL" id="BOPZ01000021">
    <property type="protein sequence ID" value="GIM29749.1"/>
    <property type="molecule type" value="Genomic_DNA"/>
</dbReference>
<reference evidence="4" key="1">
    <citation type="submission" date="2021-03" db="EMBL/GenBank/DDBJ databases">
        <title>Taxonomic study of Clostridium polyendosporum from meadow-gley soil under rice.</title>
        <authorList>
            <person name="Kobayashi H."/>
            <person name="Tanizawa Y."/>
            <person name="Yagura M."/>
        </authorList>
    </citation>
    <scope>NUCLEOTIDE SEQUENCE</scope>
    <source>
        <strain evidence="4">JCM 30710</strain>
    </source>
</reference>
<dbReference type="CDD" id="cd05379">
    <property type="entry name" value="CAP_bacterial"/>
    <property type="match status" value="1"/>
</dbReference>
<evidence type="ECO:0000256" key="1">
    <source>
        <dbReference type="SAM" id="MobiDB-lite"/>
    </source>
</evidence>
<dbReference type="SUPFAM" id="SSF55797">
    <property type="entry name" value="PR-1-like"/>
    <property type="match status" value="1"/>
</dbReference>
<dbReference type="Gene3D" id="3.40.33.10">
    <property type="entry name" value="CAP"/>
    <property type="match status" value="1"/>
</dbReference>
<dbReference type="PROSITE" id="PS51257">
    <property type="entry name" value="PROKAR_LIPOPROTEIN"/>
    <property type="match status" value="1"/>
</dbReference>
<comment type="caution">
    <text evidence="4">The sequence shown here is derived from an EMBL/GenBank/DDBJ whole genome shotgun (WGS) entry which is preliminary data.</text>
</comment>
<evidence type="ECO:0000256" key="2">
    <source>
        <dbReference type="SAM" id="SignalP"/>
    </source>
</evidence>
<organism evidence="4 5">
    <name type="scientific">Clostridium polyendosporum</name>
    <dbReference type="NCBI Taxonomy" id="69208"/>
    <lineage>
        <taxon>Bacteria</taxon>
        <taxon>Bacillati</taxon>
        <taxon>Bacillota</taxon>
        <taxon>Clostridia</taxon>
        <taxon>Eubacteriales</taxon>
        <taxon>Clostridiaceae</taxon>
        <taxon>Clostridium</taxon>
    </lineage>
</organism>
<feature type="domain" description="SCP" evidence="3">
    <location>
        <begin position="194"/>
        <end position="309"/>
    </location>
</feature>
<feature type="chain" id="PRO_5039599166" description="SCP domain-containing protein" evidence="2">
    <location>
        <begin position="21"/>
        <end position="320"/>
    </location>
</feature>
<evidence type="ECO:0000313" key="4">
    <source>
        <dbReference type="EMBL" id="GIM29749.1"/>
    </source>
</evidence>
<dbReference type="PANTHER" id="PTHR31157">
    <property type="entry name" value="SCP DOMAIN-CONTAINING PROTEIN"/>
    <property type="match status" value="1"/>
</dbReference>
<name>A0A919S1K0_9CLOT</name>
<dbReference type="InterPro" id="IPR035940">
    <property type="entry name" value="CAP_sf"/>
</dbReference>
<keyword evidence="5" id="KW-1185">Reference proteome</keyword>
<keyword evidence="2" id="KW-0732">Signal</keyword>
<dbReference type="Proteomes" id="UP000679179">
    <property type="component" value="Unassembled WGS sequence"/>
</dbReference>
<feature type="signal peptide" evidence="2">
    <location>
        <begin position="1"/>
        <end position="20"/>
    </location>
</feature>
<dbReference type="InterPro" id="IPR014044">
    <property type="entry name" value="CAP_dom"/>
</dbReference>
<dbReference type="AlphaFoldDB" id="A0A919S1K0"/>
<dbReference type="PANTHER" id="PTHR31157:SF1">
    <property type="entry name" value="SCP DOMAIN-CONTAINING PROTEIN"/>
    <property type="match status" value="1"/>
</dbReference>
<proteinExistence type="predicted"/>
<dbReference type="Pfam" id="PF00188">
    <property type="entry name" value="CAP"/>
    <property type="match status" value="1"/>
</dbReference>
<sequence>MKKKLIAALATMVVSVTAFAGCANADNVAKDLGNQIKAEAIQLKTNNGQAVANQIKTNDGQTVANNEQNNLDNSIATTTESLENNENEDQECLDNNISIVGASDTESESDITSDYTENNQNITSNEQTIPQQPSDSNLKPQNEQTKVPNVVETETTTTKAPETNTNNNEKVDNQPVVNNNSSVKYMADFEADILKYTNIERQKAGLEPLKLNNTAFGFARSKSEEMIRLNYFDHNSPENGYISDVAKKNNWRYSYIGENIYTMSYSGDITTVINGQKIVDAWMNSPGHRANILNANFKEIGIGVAYANGELMATQLFYTP</sequence>
<feature type="region of interest" description="Disordered" evidence="1">
    <location>
        <begin position="102"/>
        <end position="176"/>
    </location>
</feature>
<dbReference type="RefSeq" id="WP_212904434.1">
    <property type="nucleotide sequence ID" value="NZ_BOPZ01000021.1"/>
</dbReference>
<feature type="compositionally biased region" description="Polar residues" evidence="1">
    <location>
        <begin position="118"/>
        <end position="144"/>
    </location>
</feature>